<keyword evidence="4" id="KW-0326">Glycosidase</keyword>
<feature type="domain" description="Glycosyl hydrolase family 30 beta sandwich" evidence="6">
    <location>
        <begin position="417"/>
        <end position="476"/>
    </location>
</feature>
<dbReference type="Gene3D" id="3.20.20.80">
    <property type="entry name" value="Glycosidases"/>
    <property type="match status" value="1"/>
</dbReference>
<dbReference type="PANTHER" id="PTHR11069">
    <property type="entry name" value="GLUCOSYLCERAMIDASE"/>
    <property type="match status" value="1"/>
</dbReference>
<keyword evidence="3 4" id="KW-0378">Hydrolase</keyword>
<evidence type="ECO:0000259" key="6">
    <source>
        <dbReference type="Pfam" id="PF17189"/>
    </source>
</evidence>
<gene>
    <name evidence="7" type="ORF">BFS30_13160</name>
</gene>
<evidence type="ECO:0000313" key="8">
    <source>
        <dbReference type="Proteomes" id="UP000094313"/>
    </source>
</evidence>
<dbReference type="Pfam" id="PF17189">
    <property type="entry name" value="Glyco_hydro_30C"/>
    <property type="match status" value="1"/>
</dbReference>
<dbReference type="InterPro" id="IPR017853">
    <property type="entry name" value="GH"/>
</dbReference>
<dbReference type="InterPro" id="IPR033452">
    <property type="entry name" value="GH30_C"/>
</dbReference>
<dbReference type="KEGG" id="psty:BFS30_13160"/>
<protein>
    <submittedName>
        <fullName evidence="7">Glucosylceramidase</fullName>
    </submittedName>
</protein>
<evidence type="ECO:0000313" key="7">
    <source>
        <dbReference type="EMBL" id="AOM78043.1"/>
    </source>
</evidence>
<keyword evidence="8" id="KW-1185">Reference proteome</keyword>
<dbReference type="EMBL" id="CP017141">
    <property type="protein sequence ID" value="AOM78043.1"/>
    <property type="molecule type" value="Genomic_DNA"/>
</dbReference>
<dbReference type="SUPFAM" id="SSF51011">
    <property type="entry name" value="Glycosyl hydrolase domain"/>
    <property type="match status" value="1"/>
</dbReference>
<dbReference type="OrthoDB" id="9806701at2"/>
<evidence type="ECO:0000256" key="1">
    <source>
        <dbReference type="ARBA" id="ARBA00005382"/>
    </source>
</evidence>
<organism evidence="7 8">
    <name type="scientific">Pedobacter steynii</name>
    <dbReference type="NCBI Taxonomy" id="430522"/>
    <lineage>
        <taxon>Bacteria</taxon>
        <taxon>Pseudomonadati</taxon>
        <taxon>Bacteroidota</taxon>
        <taxon>Sphingobacteriia</taxon>
        <taxon>Sphingobacteriales</taxon>
        <taxon>Sphingobacteriaceae</taxon>
        <taxon>Pedobacter</taxon>
    </lineage>
</organism>
<comment type="similarity">
    <text evidence="1 4">Belongs to the glycosyl hydrolase 30 family.</text>
</comment>
<evidence type="ECO:0000256" key="2">
    <source>
        <dbReference type="ARBA" id="ARBA00022729"/>
    </source>
</evidence>
<dbReference type="Proteomes" id="UP000094313">
    <property type="component" value="Chromosome"/>
</dbReference>
<sequence>MKLFNISILIALALSSCATKKGAESGPGNSKSENPVPTQVAFWLTNGDKTALLQRQNTPMFFSTAMKTGTTVVVDDTQTFQTIDGFGYTLTGGSASLINGLPESRKAELLKELFSADGNGIGVSYLRLSIGASDLSAETFTYNEMPAGQTDPELKNFSIEKEMTDLVPVLKQIIAINPKIKIMGSPWTAPTWMKDNQAYRGGSLKPVYFGAYARYFVKYIEAMKAQGIVIDAITIQNEPLHPGNNPSMYMKAEDQASFIKTALGPAFESAGIKTKIIIYDHNADRPDYPISILNDPAAKKYIDGSAFHLYGGNISALSKVQEAHPDKNLYFTEQWVGGPGNFPEDLKWHVSTLIIGATRNWSKTVLEWNLAADPAYRPFTPDGGCTSCLGAITIDKEVSRNVAYYVIGHASKFVTPGSVRVSSNQHDHIQNVAFKTPEGKIVLIAINTSGNAETFHLKYNGMTVTTTLPAGAAGTYTWESKTRSK</sequence>
<evidence type="ECO:0000256" key="4">
    <source>
        <dbReference type="RuleBase" id="RU361188"/>
    </source>
</evidence>
<evidence type="ECO:0000259" key="5">
    <source>
        <dbReference type="Pfam" id="PF02055"/>
    </source>
</evidence>
<evidence type="ECO:0000256" key="3">
    <source>
        <dbReference type="ARBA" id="ARBA00022801"/>
    </source>
</evidence>
<dbReference type="InterPro" id="IPR013780">
    <property type="entry name" value="Glyco_hydro_b"/>
</dbReference>
<dbReference type="GO" id="GO:0006680">
    <property type="term" value="P:glucosylceramide catabolic process"/>
    <property type="evidence" value="ECO:0007669"/>
    <property type="project" value="TreeGrafter"/>
</dbReference>
<dbReference type="Pfam" id="PF02055">
    <property type="entry name" value="Glyco_hydro_30"/>
    <property type="match status" value="1"/>
</dbReference>
<dbReference type="PANTHER" id="PTHR11069:SF23">
    <property type="entry name" value="LYSOSOMAL ACID GLUCOSYLCERAMIDASE"/>
    <property type="match status" value="1"/>
</dbReference>
<accession>A0A1D7QHA3</accession>
<dbReference type="InterPro" id="IPR001139">
    <property type="entry name" value="Glyco_hydro_30"/>
</dbReference>
<dbReference type="GO" id="GO:0004348">
    <property type="term" value="F:glucosylceramidase activity"/>
    <property type="evidence" value="ECO:0007669"/>
    <property type="project" value="InterPro"/>
</dbReference>
<keyword evidence="2" id="KW-0732">Signal</keyword>
<name>A0A1D7QHA3_9SPHI</name>
<dbReference type="GO" id="GO:0016020">
    <property type="term" value="C:membrane"/>
    <property type="evidence" value="ECO:0007669"/>
    <property type="project" value="GOC"/>
</dbReference>
<reference evidence="7 8" key="1">
    <citation type="submission" date="2016-08" db="EMBL/GenBank/DDBJ databases">
        <authorList>
            <person name="Seilhamer J.J."/>
        </authorList>
    </citation>
    <scope>NUCLEOTIDE SEQUENCE [LARGE SCALE GENOMIC DNA]</scope>
    <source>
        <strain evidence="7 8">DX4</strain>
    </source>
</reference>
<feature type="domain" description="Glycosyl hydrolase family 30 TIM-barrel" evidence="5">
    <location>
        <begin position="83"/>
        <end position="414"/>
    </location>
</feature>
<proteinExistence type="inferred from homology"/>
<dbReference type="Gene3D" id="2.60.40.1180">
    <property type="entry name" value="Golgi alpha-mannosidase II"/>
    <property type="match status" value="1"/>
</dbReference>
<dbReference type="PROSITE" id="PS51257">
    <property type="entry name" value="PROKAR_LIPOPROTEIN"/>
    <property type="match status" value="1"/>
</dbReference>
<dbReference type="AlphaFoldDB" id="A0A1D7QHA3"/>
<dbReference type="InterPro" id="IPR033453">
    <property type="entry name" value="Glyco_hydro_30_TIM-barrel"/>
</dbReference>
<dbReference type="SUPFAM" id="SSF51445">
    <property type="entry name" value="(Trans)glycosidases"/>
    <property type="match status" value="1"/>
</dbReference>
<dbReference type="PRINTS" id="PR00843">
    <property type="entry name" value="GLHYDRLASE30"/>
</dbReference>
<dbReference type="RefSeq" id="WP_069379717.1">
    <property type="nucleotide sequence ID" value="NZ_CP017141.1"/>
</dbReference>